<evidence type="ECO:0000256" key="4">
    <source>
        <dbReference type="ARBA" id="ARBA00011503"/>
    </source>
</evidence>
<evidence type="ECO:0000256" key="2">
    <source>
        <dbReference type="ARBA" id="ARBA00004993"/>
    </source>
</evidence>
<evidence type="ECO:0000313" key="15">
    <source>
        <dbReference type="EMBL" id="MCE8020655.1"/>
    </source>
</evidence>
<evidence type="ECO:0000256" key="9">
    <source>
        <dbReference type="ARBA" id="ARBA00031996"/>
    </source>
</evidence>
<keyword evidence="7" id="KW-0259">Enterobactin biosynthesis</keyword>
<sequence length="287" mass="30838">MDTLPSFIGPFTSDWPWDSPLPGIRLVATRFDPALFDEQAGACAPSDCHGVTLPPRLHGAIAKRQAEYVAGRLCAQRALWLLDGRDACPGMNDDRSPRWPVDCVGALTHNDGWAAALVAHRQAYLGLGLDAERLLGTEEAWRLARRVLAPGEATRLAQLAPSNVGLMVSATFSLKESLFKALYPLVGRMFHFQSAELVAWHGLGAVRLRLREDLGSGWVAGREVTGMVCLNNGRILSLVALPVTGAEAGHPPEPPIAADPNGGHHDGVVTRREAPHGRPGLRKSARG</sequence>
<proteinExistence type="inferred from homology"/>
<dbReference type="InterPro" id="IPR041354">
    <property type="entry name" value="4PPT_N"/>
</dbReference>
<dbReference type="GO" id="GO:0016740">
    <property type="term" value="F:transferase activity"/>
    <property type="evidence" value="ECO:0007669"/>
    <property type="project" value="UniProtKB-KW"/>
</dbReference>
<dbReference type="SUPFAM" id="SSF56214">
    <property type="entry name" value="4'-phosphopantetheinyl transferase"/>
    <property type="match status" value="1"/>
</dbReference>
<comment type="subunit">
    <text evidence="4">EntB, EntD, EntE, and EntF form a multienzyme complex called enterobactin synthase.</text>
</comment>
<dbReference type="PANTHER" id="PTHR38096:SF1">
    <property type="entry name" value="ENTEROBACTIN SYNTHASE COMPONENT D"/>
    <property type="match status" value="1"/>
</dbReference>
<comment type="function">
    <text evidence="1">Involved in the biosynthesis of the siderophore enterobactin (enterochelin), which is a macrocyclic trimeric lactone of N-(2,3-dihydroxybenzoyl)-serine. The serine trilactone serves as a scaffolding for the three catechol functionalities that provide hexadentate coordination for the tightly ligated iron(2+) atoms. Plays an essential role in the assembly of the enterobactin by catalyzing the transfer of the 4'-phosphopantetheine (Ppant) moiety from coenzyme A to the apo-domains of both EntB (ArCP domain) and EntF (PCP domain) to yield their holo-forms which make them competent for the activation of 2,3-dihydroxybenzoate (DHB) and L-serine, respectively.</text>
</comment>
<comment type="pathway">
    <text evidence="2">Siderophore biosynthesis; enterobactin biosynthesis.</text>
</comment>
<feature type="domain" description="4'-phosphopantetheinyl transferase N-terminal" evidence="14">
    <location>
        <begin position="58"/>
        <end position="119"/>
    </location>
</feature>
<protein>
    <recommendedName>
        <fullName evidence="5">Enterobactin synthase component D</fullName>
    </recommendedName>
    <alternativeName>
        <fullName evidence="8">4'-phosphopantetheinyl transferase EntD</fullName>
    </alternativeName>
    <alternativeName>
        <fullName evidence="9">Enterochelin synthase D</fullName>
    </alternativeName>
</protein>
<dbReference type="Gene3D" id="3.90.470.20">
    <property type="entry name" value="4'-phosphopantetheinyl transferase domain"/>
    <property type="match status" value="1"/>
</dbReference>
<evidence type="ECO:0000259" key="14">
    <source>
        <dbReference type="Pfam" id="PF17837"/>
    </source>
</evidence>
<feature type="compositionally biased region" description="Basic and acidic residues" evidence="12">
    <location>
        <begin position="262"/>
        <end position="276"/>
    </location>
</feature>
<dbReference type="InterPro" id="IPR037143">
    <property type="entry name" value="4-PPantetheinyl_Trfase_dom_sf"/>
</dbReference>
<keyword evidence="16" id="KW-1185">Reference proteome</keyword>
<dbReference type="RefSeq" id="WP_234273983.1">
    <property type="nucleotide sequence ID" value="NZ_JABFTT010000007.1"/>
</dbReference>
<evidence type="ECO:0000256" key="10">
    <source>
        <dbReference type="ARBA" id="ARBA00049176"/>
    </source>
</evidence>
<evidence type="ECO:0000313" key="16">
    <source>
        <dbReference type="Proteomes" id="UP001320122"/>
    </source>
</evidence>
<dbReference type="Pfam" id="PF17837">
    <property type="entry name" value="4PPT_N"/>
    <property type="match status" value="1"/>
</dbReference>
<evidence type="ECO:0000256" key="1">
    <source>
        <dbReference type="ARBA" id="ARBA00003937"/>
    </source>
</evidence>
<dbReference type="EMBL" id="JABFTT010000007">
    <property type="protein sequence ID" value="MCE8020655.1"/>
    <property type="molecule type" value="Genomic_DNA"/>
</dbReference>
<comment type="similarity">
    <text evidence="3">Belongs to the P-Pant transferase superfamily. EntD family.</text>
</comment>
<evidence type="ECO:0000259" key="13">
    <source>
        <dbReference type="Pfam" id="PF01648"/>
    </source>
</evidence>
<accession>A0ABS9AFW5</accession>
<dbReference type="Pfam" id="PF01648">
    <property type="entry name" value="ACPS"/>
    <property type="match status" value="1"/>
</dbReference>
<evidence type="ECO:0000256" key="6">
    <source>
        <dbReference type="ARBA" id="ARBA00022679"/>
    </source>
</evidence>
<organism evidence="15 16">
    <name type="scientific">Billgrantia zhangzhouensis</name>
    <dbReference type="NCBI Taxonomy" id="2733481"/>
    <lineage>
        <taxon>Bacteria</taxon>
        <taxon>Pseudomonadati</taxon>
        <taxon>Pseudomonadota</taxon>
        <taxon>Gammaproteobacteria</taxon>
        <taxon>Oceanospirillales</taxon>
        <taxon>Halomonadaceae</taxon>
        <taxon>Billgrantia</taxon>
    </lineage>
</organism>
<evidence type="ECO:0000256" key="3">
    <source>
        <dbReference type="ARBA" id="ARBA00008342"/>
    </source>
</evidence>
<dbReference type="InterPro" id="IPR008278">
    <property type="entry name" value="4-PPantetheinyl_Trfase_dom"/>
</dbReference>
<evidence type="ECO:0000256" key="11">
    <source>
        <dbReference type="ARBA" id="ARBA00049191"/>
    </source>
</evidence>
<dbReference type="InterPro" id="IPR003542">
    <property type="entry name" value="Enbac_synth_compD-like"/>
</dbReference>
<keyword evidence="6 15" id="KW-0808">Transferase</keyword>
<gene>
    <name evidence="15" type="ORF">HOP51_11130</name>
</gene>
<dbReference type="PANTHER" id="PTHR38096">
    <property type="entry name" value="ENTEROBACTIN SYNTHASE COMPONENT D"/>
    <property type="match status" value="1"/>
</dbReference>
<name>A0ABS9AFW5_9GAMM</name>
<comment type="catalytic activity">
    <reaction evidence="11">
        <text>apo-[peptidyl-carrier protein] + CoA = holo-[peptidyl-carrier protein] + adenosine 3',5'-bisphosphate + H(+)</text>
        <dbReference type="Rhea" id="RHEA:46228"/>
        <dbReference type="Rhea" id="RHEA-COMP:11479"/>
        <dbReference type="Rhea" id="RHEA-COMP:11480"/>
        <dbReference type="ChEBI" id="CHEBI:15378"/>
        <dbReference type="ChEBI" id="CHEBI:29999"/>
        <dbReference type="ChEBI" id="CHEBI:57287"/>
        <dbReference type="ChEBI" id="CHEBI:58343"/>
        <dbReference type="ChEBI" id="CHEBI:64479"/>
    </reaction>
</comment>
<evidence type="ECO:0000256" key="7">
    <source>
        <dbReference type="ARBA" id="ARBA00023191"/>
    </source>
</evidence>
<feature type="domain" description="4'-phosphopantetheinyl transferase" evidence="13">
    <location>
        <begin position="126"/>
        <end position="219"/>
    </location>
</feature>
<evidence type="ECO:0000256" key="5">
    <source>
        <dbReference type="ARBA" id="ARBA00019087"/>
    </source>
</evidence>
<evidence type="ECO:0000256" key="12">
    <source>
        <dbReference type="SAM" id="MobiDB-lite"/>
    </source>
</evidence>
<dbReference type="PRINTS" id="PR01399">
    <property type="entry name" value="ENTSNTHTASED"/>
</dbReference>
<comment type="catalytic activity">
    <reaction evidence="10">
        <text>apo-[aryl-carrier protein] + CoA = holo-[aryl-carrier protein] + adenosine 3',5'-bisphosphate + H(+)</text>
        <dbReference type="Rhea" id="RHEA:48404"/>
        <dbReference type="Rhea" id="RHEA-COMP:15903"/>
        <dbReference type="Rhea" id="RHEA-COMP:17557"/>
        <dbReference type="ChEBI" id="CHEBI:15378"/>
        <dbReference type="ChEBI" id="CHEBI:29999"/>
        <dbReference type="ChEBI" id="CHEBI:57287"/>
        <dbReference type="ChEBI" id="CHEBI:58343"/>
        <dbReference type="ChEBI" id="CHEBI:64479"/>
    </reaction>
</comment>
<dbReference type="Proteomes" id="UP001320122">
    <property type="component" value="Unassembled WGS sequence"/>
</dbReference>
<reference evidence="15 16" key="1">
    <citation type="journal article" date="2021" name="Front. Microbiol.">
        <title>Aerobic Denitrification and Heterotrophic Sulfur Oxidation in the Genus Halomonas Revealed by Six Novel Species Characterizations and Genome-Based Analysis.</title>
        <authorList>
            <person name="Wang L."/>
            <person name="Shao Z."/>
        </authorList>
    </citation>
    <scope>NUCLEOTIDE SEQUENCE [LARGE SCALE GENOMIC DNA]</scope>
    <source>
        <strain evidence="15 16">MCCC 1A11036</strain>
    </source>
</reference>
<comment type="caution">
    <text evidence="15">The sequence shown here is derived from an EMBL/GenBank/DDBJ whole genome shotgun (WGS) entry which is preliminary data.</text>
</comment>
<feature type="region of interest" description="Disordered" evidence="12">
    <location>
        <begin position="249"/>
        <end position="287"/>
    </location>
</feature>
<evidence type="ECO:0000256" key="8">
    <source>
        <dbReference type="ARBA" id="ARBA00029894"/>
    </source>
</evidence>